<dbReference type="Proteomes" id="UP000049855">
    <property type="component" value="Unassembled WGS sequence"/>
</dbReference>
<evidence type="ECO:0000313" key="2">
    <source>
        <dbReference type="EMBL" id="CQR74415.1"/>
    </source>
</evidence>
<sequence>MIYHSPKACGHVTREMDLGGHYHALARGTFVPRQYTAPLVTSNLRDEHSIFGGADQLRQCIEYVVERYKPLYIMIANSCVAGVIGDDTPAIAREAETDFGIPVMTVPCNGFLDGEYHAGFYHTAKVLAERFMQWQPARADTVTLLGDRGGPNGADAKEMTALLSSFGLQVQGRFPGYATLEEMKRVPVSALCIPLGGGPQSYAWIRKLAVDLEERFGIPFLDHDLPVGWGGTKAWIKQLGKMLGREQAALQVEAAQEQRLKLTAVKCRSALQGARVVLGIGRPLSHFQPGWVLELLALAGVTPAKILLFKGLTGEQKTALRQELAKHTITPIVDETEDEVLLHTSDVVVTTHELEDDALRQFYLPVLPPLGVGGMIELWNKLGQLAKRPGGQGGVQYGW</sequence>
<proteinExistence type="predicted"/>
<organism evidence="2 3">
    <name type="scientific">Sporomusa ovata</name>
    <dbReference type="NCBI Taxonomy" id="2378"/>
    <lineage>
        <taxon>Bacteria</taxon>
        <taxon>Bacillati</taxon>
        <taxon>Bacillota</taxon>
        <taxon>Negativicutes</taxon>
        <taxon>Selenomonadales</taxon>
        <taxon>Sporomusaceae</taxon>
        <taxon>Sporomusa</taxon>
    </lineage>
</organism>
<evidence type="ECO:0000259" key="1">
    <source>
        <dbReference type="Pfam" id="PF00148"/>
    </source>
</evidence>
<dbReference type="AlphaFoldDB" id="A0A0U1L4I1"/>
<reference evidence="3" key="1">
    <citation type="submission" date="2015-03" db="EMBL/GenBank/DDBJ databases">
        <authorList>
            <person name="Nijsse Bart"/>
        </authorList>
    </citation>
    <scope>NUCLEOTIDE SEQUENCE [LARGE SCALE GENOMIC DNA]</scope>
</reference>
<feature type="domain" description="Nitrogenase/oxidoreductase component 1" evidence="1">
    <location>
        <begin position="2"/>
        <end position="347"/>
    </location>
</feature>
<dbReference type="GO" id="GO:0016491">
    <property type="term" value="F:oxidoreductase activity"/>
    <property type="evidence" value="ECO:0007669"/>
    <property type="project" value="InterPro"/>
</dbReference>
<dbReference type="InterPro" id="IPR000510">
    <property type="entry name" value="Nase/OxRdtase_comp1"/>
</dbReference>
<name>A0A0U1L4I1_9FIRM</name>
<protein>
    <submittedName>
        <fullName evidence="2">Nitrogenase vanadium-cofactor synthesis protein VnfE</fullName>
    </submittedName>
</protein>
<gene>
    <name evidence="2" type="ORF">SpAn4DRAFT_0877</name>
</gene>
<keyword evidence="3" id="KW-1185">Reference proteome</keyword>
<dbReference type="SUPFAM" id="SSF53807">
    <property type="entry name" value="Helical backbone' metal receptor"/>
    <property type="match status" value="1"/>
</dbReference>
<dbReference type="Gene3D" id="3.40.50.1980">
    <property type="entry name" value="Nitrogenase molybdenum iron protein domain"/>
    <property type="match status" value="2"/>
</dbReference>
<dbReference type="EMBL" id="CTRP01000014">
    <property type="protein sequence ID" value="CQR74415.1"/>
    <property type="molecule type" value="Genomic_DNA"/>
</dbReference>
<dbReference type="PANTHER" id="PTHR42956">
    <property type="entry name" value="NITROGENASE IRON-MOLYBDENUM COFACTOR BIOSYNTHESIS PROTEIN NIFE"/>
    <property type="match status" value="1"/>
</dbReference>
<dbReference type="Pfam" id="PF00148">
    <property type="entry name" value="Oxidored_nitro"/>
    <property type="match status" value="1"/>
</dbReference>
<dbReference type="InterPro" id="IPR049939">
    <property type="entry name" value="NifE-like"/>
</dbReference>
<dbReference type="PANTHER" id="PTHR42956:SF1">
    <property type="entry name" value="NITROGENASE IRON-MOLYBDENUM COFACTOR BIOSYNTHESIS PROTEIN NIFE"/>
    <property type="match status" value="1"/>
</dbReference>
<accession>A0A0U1L4I1</accession>
<evidence type="ECO:0000313" key="3">
    <source>
        <dbReference type="Proteomes" id="UP000049855"/>
    </source>
</evidence>